<accession>A0A0P6XPZ3</accession>
<dbReference type="Pfam" id="PF02021">
    <property type="entry name" value="UPF0102"/>
    <property type="match status" value="1"/>
</dbReference>
<gene>
    <name evidence="3" type="ORF">ADM99_01640</name>
</gene>
<dbReference type="PANTHER" id="PTHR34039:SF1">
    <property type="entry name" value="UPF0102 PROTEIN YRAN"/>
    <property type="match status" value="1"/>
</dbReference>
<keyword evidence="4" id="KW-1185">Reference proteome</keyword>
<dbReference type="EMBL" id="LGCK01000003">
    <property type="protein sequence ID" value="KPL74296.1"/>
    <property type="molecule type" value="Genomic_DNA"/>
</dbReference>
<dbReference type="CDD" id="cd20736">
    <property type="entry name" value="PoNe_Nuclease"/>
    <property type="match status" value="1"/>
</dbReference>
<proteinExistence type="inferred from homology"/>
<evidence type="ECO:0000256" key="2">
    <source>
        <dbReference type="HAMAP-Rule" id="MF_00048"/>
    </source>
</evidence>
<dbReference type="PANTHER" id="PTHR34039">
    <property type="entry name" value="UPF0102 PROTEIN YRAN"/>
    <property type="match status" value="1"/>
</dbReference>
<dbReference type="InterPro" id="IPR003509">
    <property type="entry name" value="UPF0102_YraN-like"/>
</dbReference>
<organism evidence="3 4">
    <name type="scientific">Leptolinea tardivitalis</name>
    <dbReference type="NCBI Taxonomy" id="229920"/>
    <lineage>
        <taxon>Bacteria</taxon>
        <taxon>Bacillati</taxon>
        <taxon>Chloroflexota</taxon>
        <taxon>Anaerolineae</taxon>
        <taxon>Anaerolineales</taxon>
        <taxon>Anaerolineaceae</taxon>
        <taxon>Leptolinea</taxon>
    </lineage>
</organism>
<evidence type="ECO:0000313" key="4">
    <source>
        <dbReference type="Proteomes" id="UP000050430"/>
    </source>
</evidence>
<protein>
    <recommendedName>
        <fullName evidence="2">UPF0102 protein ADM99_01640</fullName>
    </recommendedName>
</protein>
<dbReference type="GO" id="GO:0003676">
    <property type="term" value="F:nucleic acid binding"/>
    <property type="evidence" value="ECO:0007669"/>
    <property type="project" value="InterPro"/>
</dbReference>
<dbReference type="InterPro" id="IPR011856">
    <property type="entry name" value="tRNA_endonuc-like_dom_sf"/>
</dbReference>
<name>A0A0P6XPZ3_9CHLR</name>
<dbReference type="NCBIfam" id="NF009154">
    <property type="entry name" value="PRK12497.3-3"/>
    <property type="match status" value="1"/>
</dbReference>
<comment type="caution">
    <text evidence="3">The sequence shown here is derived from an EMBL/GenBank/DDBJ whole genome shotgun (WGS) entry which is preliminary data.</text>
</comment>
<dbReference type="HAMAP" id="MF_00048">
    <property type="entry name" value="UPF0102"/>
    <property type="match status" value="1"/>
</dbReference>
<dbReference type="OrthoDB" id="9802516at2"/>
<dbReference type="SUPFAM" id="SSF52980">
    <property type="entry name" value="Restriction endonuclease-like"/>
    <property type="match status" value="1"/>
</dbReference>
<dbReference type="Gene3D" id="3.40.1350.10">
    <property type="match status" value="1"/>
</dbReference>
<dbReference type="InterPro" id="IPR011335">
    <property type="entry name" value="Restrct_endonuc-II-like"/>
</dbReference>
<evidence type="ECO:0000313" key="3">
    <source>
        <dbReference type="EMBL" id="KPL74296.1"/>
    </source>
</evidence>
<dbReference type="RefSeq" id="WP_062420788.1">
    <property type="nucleotide sequence ID" value="NZ_BBYA01000004.1"/>
</dbReference>
<evidence type="ECO:0000256" key="1">
    <source>
        <dbReference type="ARBA" id="ARBA00006738"/>
    </source>
</evidence>
<comment type="similarity">
    <text evidence="1 2">Belongs to the UPF0102 family.</text>
</comment>
<dbReference type="AlphaFoldDB" id="A0A0P6XPZ3"/>
<dbReference type="Proteomes" id="UP000050430">
    <property type="component" value="Unassembled WGS sequence"/>
</dbReference>
<sequence length="124" mass="14343">MNHNQKIGKWGEEIADQYLQRCGYTILARNWKSPYGEIDLIAIRDNVITMVEVKTRIGTRYGWPEEAVTPVKQEHLMNAGQTYMDGSTEFSQLPWQVDVIAILVESLKDNRYQLKHYRNAVSGI</sequence>
<dbReference type="STRING" id="229920.ADM99_01640"/>
<reference evidence="3 4" key="1">
    <citation type="submission" date="2015-07" db="EMBL/GenBank/DDBJ databases">
        <title>Genome sequence of Leptolinea tardivitalis DSM 16556.</title>
        <authorList>
            <person name="Hemp J."/>
            <person name="Ward L.M."/>
            <person name="Pace L.A."/>
            <person name="Fischer W.W."/>
        </authorList>
    </citation>
    <scope>NUCLEOTIDE SEQUENCE [LARGE SCALE GENOMIC DNA]</scope>
    <source>
        <strain evidence="3 4">YMTK-2</strain>
    </source>
</reference>